<proteinExistence type="predicted"/>
<dbReference type="AlphaFoldDB" id="A0A268P593"/>
<name>A0A268P593_SHOCL</name>
<protein>
    <submittedName>
        <fullName evidence="1">Uncharacterized protein</fullName>
    </submittedName>
</protein>
<reference evidence="1 2" key="1">
    <citation type="submission" date="2017-07" db="EMBL/GenBank/DDBJ databases">
        <title>Isolation and whole genome analysis of endospore-forming bacteria from heroin.</title>
        <authorList>
            <person name="Kalinowski J."/>
            <person name="Ahrens B."/>
            <person name="Al-Dilaimi A."/>
            <person name="Winkler A."/>
            <person name="Wibberg D."/>
            <person name="Schleenbecker U."/>
            <person name="Ruckert C."/>
            <person name="Wolfel R."/>
            <person name="Grass G."/>
        </authorList>
    </citation>
    <scope>NUCLEOTIDE SEQUENCE [LARGE SCALE GENOMIC DNA]</scope>
    <source>
        <strain evidence="1 2">7539</strain>
    </source>
</reference>
<accession>A0A268P593</accession>
<sequence>MLSIRHNGNNTADVYKGLSIVARIAHQPNGRVAVKVLTDGHDEIVNNMQTALNVVKERV</sequence>
<dbReference type="Proteomes" id="UP000216207">
    <property type="component" value="Unassembled WGS sequence"/>
</dbReference>
<evidence type="ECO:0000313" key="1">
    <source>
        <dbReference type="EMBL" id="PAE90917.1"/>
    </source>
</evidence>
<comment type="caution">
    <text evidence="1">The sequence shown here is derived from an EMBL/GenBank/DDBJ whole genome shotgun (WGS) entry which is preliminary data.</text>
</comment>
<dbReference type="EMBL" id="NPCC01000002">
    <property type="protein sequence ID" value="PAE90917.1"/>
    <property type="molecule type" value="Genomic_DNA"/>
</dbReference>
<evidence type="ECO:0000313" key="2">
    <source>
        <dbReference type="Proteomes" id="UP000216207"/>
    </source>
</evidence>
<organism evidence="1 2">
    <name type="scientific">Shouchella clausii</name>
    <name type="common">Alkalihalobacillus clausii</name>
    <dbReference type="NCBI Taxonomy" id="79880"/>
    <lineage>
        <taxon>Bacteria</taxon>
        <taxon>Bacillati</taxon>
        <taxon>Bacillota</taxon>
        <taxon>Bacilli</taxon>
        <taxon>Bacillales</taxon>
        <taxon>Bacillaceae</taxon>
        <taxon>Shouchella</taxon>
    </lineage>
</organism>
<gene>
    <name evidence="1" type="ORF">CHH72_00415</name>
</gene>